<evidence type="ECO:0000313" key="1">
    <source>
        <dbReference type="EMBL" id="MBC8610155.1"/>
    </source>
</evidence>
<dbReference type="Pfam" id="PF14276">
    <property type="entry name" value="DUF4363"/>
    <property type="match status" value="1"/>
</dbReference>
<dbReference type="EMBL" id="JACRTL010000001">
    <property type="protein sequence ID" value="MBC8610155.1"/>
    <property type="molecule type" value="Genomic_DNA"/>
</dbReference>
<dbReference type="InterPro" id="IPR025373">
    <property type="entry name" value="DUF4363"/>
</dbReference>
<organism evidence="1 2">
    <name type="scientific">Massiliimalia timonensis</name>
    <dbReference type="NCBI Taxonomy" id="1987501"/>
    <lineage>
        <taxon>Bacteria</taxon>
        <taxon>Bacillati</taxon>
        <taxon>Bacillota</taxon>
        <taxon>Clostridia</taxon>
        <taxon>Eubacteriales</taxon>
        <taxon>Oscillospiraceae</taxon>
        <taxon>Massiliimalia</taxon>
    </lineage>
</organism>
<dbReference type="RefSeq" id="WP_158662588.1">
    <property type="nucleotide sequence ID" value="NZ_FYDD01000003.1"/>
</dbReference>
<name>A0A8J6P6I5_9FIRM</name>
<reference evidence="1" key="1">
    <citation type="submission" date="2020-08" db="EMBL/GenBank/DDBJ databases">
        <title>Genome public.</title>
        <authorList>
            <person name="Liu C."/>
            <person name="Sun Q."/>
        </authorList>
    </citation>
    <scope>NUCLEOTIDE SEQUENCE</scope>
    <source>
        <strain evidence="1">NSJ-15</strain>
    </source>
</reference>
<protein>
    <submittedName>
        <fullName evidence="1">DUF4363 family protein</fullName>
    </submittedName>
</protein>
<dbReference type="Proteomes" id="UP000632659">
    <property type="component" value="Unassembled WGS sequence"/>
</dbReference>
<comment type="caution">
    <text evidence="1">The sequence shown here is derived from an EMBL/GenBank/DDBJ whole genome shotgun (WGS) entry which is preliminary data.</text>
</comment>
<dbReference type="OrthoDB" id="1857127at2"/>
<dbReference type="AlphaFoldDB" id="A0A8J6P6I5"/>
<proteinExistence type="predicted"/>
<evidence type="ECO:0000313" key="2">
    <source>
        <dbReference type="Proteomes" id="UP000632659"/>
    </source>
</evidence>
<accession>A0A8J6P6I5</accession>
<sequence>MKRVLTITGILLIILICSVLGIQHISKTNLQMNQYLENTISYLSSENYTQALEEIESAKKLWEKSGSFINTYVNHETVDVIEENLVRLSANIHNRQATPSLVLIEAIQFELNHIYECELPTLKNIF</sequence>
<gene>
    <name evidence="1" type="ORF">H8702_03320</name>
</gene>
<keyword evidence="2" id="KW-1185">Reference proteome</keyword>